<dbReference type="GO" id="GO:0016787">
    <property type="term" value="F:hydrolase activity"/>
    <property type="evidence" value="ECO:0007669"/>
    <property type="project" value="UniProtKB-KW"/>
</dbReference>
<protein>
    <submittedName>
        <fullName evidence="4">Linear amide C-N hydrolase</fullName>
    </submittedName>
</protein>
<name>A0ABX1W505_9RHOB</name>
<dbReference type="PANTHER" id="PTHR35527:SF2">
    <property type="entry name" value="HYDROLASE"/>
    <property type="match status" value="1"/>
</dbReference>
<reference evidence="4 5" key="1">
    <citation type="submission" date="2019-12" db="EMBL/GenBank/DDBJ databases">
        <title>Ruegeria JWLKs population differentiation of coral mucus and skeleton niches.</title>
        <authorList>
            <person name="Luo D."/>
        </authorList>
    </citation>
    <scope>NUCLEOTIDE SEQUENCE [LARGE SCALE GENOMIC DNA]</scope>
    <source>
        <strain evidence="4 5">HKCCD6238</strain>
    </source>
</reference>
<sequence length="373" mass="40386">MRHIELFRILPKATIAFVASVSMAWGCTGIMLTGQDGSIVRARTAEWGPFDLETKINIIPRGFTYTAGEMPDGQDGANWTGRFGMVGISMLDHGAPADGINEAGLTAGLFYLPGFTEYQEYDPDLSGNTIPGDLLASYVLSQFETVEEAATGLANVRVVGVVDETLGFPFPFHMLVADRFGGRIVVEYIDGDLTVFDAPLGVITNSPNYDWHMTNLNNYVNLSALGLPEVEASGVTFAPLGAGSGMIGLPGDFTPPSRFVRAVAFSQTARETQGGYDTVREAFRILDNFNIPADAAEGAQDDVQSDDLLYSATQITTAADSLNLVYYYHTMYDRTVHMVDMKQIDFGAMGGEMIVFETSGDREPTLIDVTPTN</sequence>
<gene>
    <name evidence="4" type="ORF">GS617_01500</name>
</gene>
<organism evidence="4 5">
    <name type="scientific">Ruegeria atlantica</name>
    <dbReference type="NCBI Taxonomy" id="81569"/>
    <lineage>
        <taxon>Bacteria</taxon>
        <taxon>Pseudomonadati</taxon>
        <taxon>Pseudomonadota</taxon>
        <taxon>Alphaproteobacteria</taxon>
        <taxon>Rhodobacterales</taxon>
        <taxon>Roseobacteraceae</taxon>
        <taxon>Ruegeria</taxon>
    </lineage>
</organism>
<dbReference type="InterPro" id="IPR029055">
    <property type="entry name" value="Ntn_hydrolases_N"/>
</dbReference>
<dbReference type="SUPFAM" id="SSF56235">
    <property type="entry name" value="N-terminal nucleophile aminohydrolases (Ntn hydrolases)"/>
    <property type="match status" value="1"/>
</dbReference>
<evidence type="ECO:0000313" key="5">
    <source>
        <dbReference type="Proteomes" id="UP000599383"/>
    </source>
</evidence>
<dbReference type="InterPro" id="IPR052193">
    <property type="entry name" value="Peptidase_C59"/>
</dbReference>
<keyword evidence="5" id="KW-1185">Reference proteome</keyword>
<dbReference type="Proteomes" id="UP000599383">
    <property type="component" value="Unassembled WGS sequence"/>
</dbReference>
<dbReference type="EMBL" id="WVQY01000001">
    <property type="protein sequence ID" value="NOD28933.1"/>
    <property type="molecule type" value="Genomic_DNA"/>
</dbReference>
<evidence type="ECO:0000259" key="3">
    <source>
        <dbReference type="Pfam" id="PF02275"/>
    </source>
</evidence>
<dbReference type="InterPro" id="IPR029132">
    <property type="entry name" value="CBAH/NAAA_C"/>
</dbReference>
<evidence type="ECO:0000256" key="2">
    <source>
        <dbReference type="ARBA" id="ARBA00022801"/>
    </source>
</evidence>
<accession>A0ABX1W505</accession>
<comment type="similarity">
    <text evidence="1">Belongs to the peptidase C59 family.</text>
</comment>
<evidence type="ECO:0000256" key="1">
    <source>
        <dbReference type="ARBA" id="ARBA00006625"/>
    </source>
</evidence>
<proteinExistence type="inferred from homology"/>
<dbReference type="PANTHER" id="PTHR35527">
    <property type="entry name" value="CHOLOYLGLYCINE HYDROLASE"/>
    <property type="match status" value="1"/>
</dbReference>
<dbReference type="Gene3D" id="3.60.60.10">
    <property type="entry name" value="Penicillin V Acylase, Chain A"/>
    <property type="match status" value="1"/>
</dbReference>
<keyword evidence="2 4" id="KW-0378">Hydrolase</keyword>
<dbReference type="RefSeq" id="WP_170334764.1">
    <property type="nucleotide sequence ID" value="NZ_WVQY01000001.1"/>
</dbReference>
<comment type="caution">
    <text evidence="4">The sequence shown here is derived from an EMBL/GenBank/DDBJ whole genome shotgun (WGS) entry which is preliminary data.</text>
</comment>
<dbReference type="Pfam" id="PF02275">
    <property type="entry name" value="CBAH"/>
    <property type="match status" value="1"/>
</dbReference>
<evidence type="ECO:0000313" key="4">
    <source>
        <dbReference type="EMBL" id="NOD28933.1"/>
    </source>
</evidence>
<feature type="domain" description="Choloylglycine hydrolase/NAAA C-terminal" evidence="3">
    <location>
        <begin position="27"/>
        <end position="345"/>
    </location>
</feature>